<dbReference type="AlphaFoldDB" id="A0A0X3NHB2"/>
<proteinExistence type="predicted"/>
<name>A0A0X3NHB2_SCHSO</name>
<accession>A0A0X3NHB2</accession>
<reference evidence="2" key="1">
    <citation type="submission" date="2016-01" db="EMBL/GenBank/DDBJ databases">
        <title>Reference transcriptome for the parasite Schistocephalus solidus: insights into the molecular evolution of parasitism.</title>
        <authorList>
            <person name="Hebert F.O."/>
            <person name="Grambauer S."/>
            <person name="Barber I."/>
            <person name="Landry C.R."/>
            <person name="Aubin-Horth N."/>
        </authorList>
    </citation>
    <scope>NUCLEOTIDE SEQUENCE</scope>
</reference>
<sequence>MGSSAVPKLHAISTTARERERERETRPLELLVVVMDGVNFTTFLLDGSAQQYNLFFNIAKSSALVPHIELFVLGSLDKSLGYFLNFQQALSCTHTRPFYPRCDCAFPRMLGRCTVQQLSVGFHAGEHGAIPS</sequence>
<dbReference type="EMBL" id="GEEE01011386">
    <property type="protein sequence ID" value="JAP51839.1"/>
    <property type="molecule type" value="Transcribed_RNA"/>
</dbReference>
<organism evidence="2">
    <name type="scientific">Schistocephalus solidus</name>
    <name type="common">Tapeworm</name>
    <dbReference type="NCBI Taxonomy" id="70667"/>
    <lineage>
        <taxon>Eukaryota</taxon>
        <taxon>Metazoa</taxon>
        <taxon>Spiralia</taxon>
        <taxon>Lophotrochozoa</taxon>
        <taxon>Platyhelminthes</taxon>
        <taxon>Cestoda</taxon>
        <taxon>Eucestoda</taxon>
        <taxon>Diphyllobothriidea</taxon>
        <taxon>Diphyllobothriidae</taxon>
        <taxon>Schistocephalus</taxon>
    </lineage>
</organism>
<feature type="region of interest" description="Disordered" evidence="1">
    <location>
        <begin position="1"/>
        <end position="21"/>
    </location>
</feature>
<protein>
    <submittedName>
        <fullName evidence="2">Uncharacterized protein</fullName>
    </submittedName>
</protein>
<gene>
    <name evidence="2" type="ORF">TR149284</name>
</gene>
<evidence type="ECO:0000313" key="2">
    <source>
        <dbReference type="EMBL" id="JAP39354.1"/>
    </source>
</evidence>
<dbReference type="EMBL" id="GEEE01019219">
    <property type="protein sequence ID" value="JAP44006.1"/>
    <property type="molecule type" value="Transcribed_RNA"/>
</dbReference>
<dbReference type="EMBL" id="GEEE01023871">
    <property type="protein sequence ID" value="JAP39354.1"/>
    <property type="molecule type" value="Transcribed_RNA"/>
</dbReference>
<evidence type="ECO:0000256" key="1">
    <source>
        <dbReference type="SAM" id="MobiDB-lite"/>
    </source>
</evidence>